<organism evidence="6 7">
    <name type="scientific">Desulfobacter postgatei 2ac9</name>
    <dbReference type="NCBI Taxonomy" id="879212"/>
    <lineage>
        <taxon>Bacteria</taxon>
        <taxon>Pseudomonadati</taxon>
        <taxon>Thermodesulfobacteriota</taxon>
        <taxon>Desulfobacteria</taxon>
        <taxon>Desulfobacterales</taxon>
        <taxon>Desulfobacteraceae</taxon>
        <taxon>Desulfobacter</taxon>
    </lineage>
</organism>
<dbReference type="CDD" id="cd06262">
    <property type="entry name" value="metallo-hydrolase-like_MBL-fold"/>
    <property type="match status" value="1"/>
</dbReference>
<dbReference type="SUPFAM" id="SSF56281">
    <property type="entry name" value="Metallo-hydrolase/oxidoreductase"/>
    <property type="match status" value="1"/>
</dbReference>
<dbReference type="InterPro" id="IPR051453">
    <property type="entry name" value="MBL_Glyoxalase_II"/>
</dbReference>
<dbReference type="Pfam" id="PF00753">
    <property type="entry name" value="Lactamase_B"/>
    <property type="match status" value="1"/>
</dbReference>
<dbReference type="STRING" id="879212.DespoDRAFT_01948"/>
<dbReference type="HOGENOM" id="CLU_030571_5_4_7"/>
<dbReference type="GO" id="GO:0016787">
    <property type="term" value="F:hydrolase activity"/>
    <property type="evidence" value="ECO:0007669"/>
    <property type="project" value="UniProtKB-KW"/>
</dbReference>
<dbReference type="Gene3D" id="3.60.15.10">
    <property type="entry name" value="Ribonuclease Z/Hydroxyacylglutathione hydrolase-like"/>
    <property type="match status" value="1"/>
</dbReference>
<keyword evidence="7" id="KW-1185">Reference proteome</keyword>
<reference evidence="6 7" key="2">
    <citation type="submission" date="2012-02" db="EMBL/GenBank/DDBJ databases">
        <title>Improved High-Quality Draft sequence of Desulfobacter postgatei 2ac9.</title>
        <authorList>
            <consortium name="US DOE Joint Genome Institute"/>
            <person name="Lucas S."/>
            <person name="Han J."/>
            <person name="Lapidus A."/>
            <person name="Cheng J.-F."/>
            <person name="Goodwin L."/>
            <person name="Pitluck S."/>
            <person name="Peters L."/>
            <person name="Ovchinnikova G."/>
            <person name="Held B."/>
            <person name="Detter J.C."/>
            <person name="Han C."/>
            <person name="Tapia R."/>
            <person name="Land M."/>
            <person name="Hauser L."/>
            <person name="Kyrpides N."/>
            <person name="Ivanova N."/>
            <person name="Pagani I."/>
            <person name="Orellana R."/>
            <person name="Lovley D."/>
            <person name="Woyke T."/>
        </authorList>
    </citation>
    <scope>NUCLEOTIDE SEQUENCE [LARGE SCALE GENOMIC DNA]</scope>
    <source>
        <strain evidence="6 7">2ac9</strain>
    </source>
</reference>
<dbReference type="EMBL" id="CM001488">
    <property type="protein sequence ID" value="EIM63853.1"/>
    <property type="molecule type" value="Genomic_DNA"/>
</dbReference>
<proteinExistence type="predicted"/>
<dbReference type="SMART" id="SM00849">
    <property type="entry name" value="Lactamase_B"/>
    <property type="match status" value="1"/>
</dbReference>
<dbReference type="Proteomes" id="UP000005778">
    <property type="component" value="Chromosome"/>
</dbReference>
<keyword evidence="2" id="KW-0479">Metal-binding</keyword>
<dbReference type="InterPro" id="IPR036866">
    <property type="entry name" value="RibonucZ/Hydroxyglut_hydro"/>
</dbReference>
<feature type="domain" description="Metallo-beta-lactamase" evidence="5">
    <location>
        <begin position="10"/>
        <end position="188"/>
    </location>
</feature>
<gene>
    <name evidence="6" type="ORF">DespoDRAFT_01948</name>
</gene>
<reference evidence="6 7" key="1">
    <citation type="submission" date="2011-09" db="EMBL/GenBank/DDBJ databases">
        <authorList>
            <consortium name="US DOE Joint Genome Institute (JGI-PGF)"/>
            <person name="Lucas S."/>
            <person name="Han J."/>
            <person name="Lapidus A."/>
            <person name="Cheng J.-F."/>
            <person name="Goodwin L."/>
            <person name="Pitluck S."/>
            <person name="Peters L."/>
            <person name="Land M.L."/>
            <person name="Hauser L."/>
            <person name="Orellana R."/>
            <person name="Lovley D."/>
            <person name="Woyke T.J."/>
        </authorList>
    </citation>
    <scope>NUCLEOTIDE SEQUENCE [LARGE SCALE GENOMIC DNA]</scope>
    <source>
        <strain evidence="6 7">2ac9</strain>
    </source>
</reference>
<evidence type="ECO:0000256" key="4">
    <source>
        <dbReference type="ARBA" id="ARBA00022833"/>
    </source>
</evidence>
<keyword evidence="4" id="KW-0862">Zinc</keyword>
<evidence type="ECO:0000256" key="2">
    <source>
        <dbReference type="ARBA" id="ARBA00022723"/>
    </source>
</evidence>
<dbReference type="GO" id="GO:0046872">
    <property type="term" value="F:metal ion binding"/>
    <property type="evidence" value="ECO:0007669"/>
    <property type="project" value="UniProtKB-KW"/>
</dbReference>
<dbReference type="eggNOG" id="COG0491">
    <property type="taxonomic scope" value="Bacteria"/>
</dbReference>
<sequence length="217" mass="24441">MIRRITGPYNLNTYFLVCKKTRKAVIIDPGGTVEEIADFIRKNNLIPDKIVLTHGHADQFFSMDAFKEMARIPYCLHRADDDFFKDPEVRIKTKQSVGLPPPHPADIRMNDGDTLVFGCCELAVIHTPGHTPGSVCLLCEDHLFTGDAIFVGEAGRTDLPGGDLPCLIDSIRIKILPLDKKTLIFPGHHRNGDPWWSTLEQEMKTNIYITDFILDEP</sequence>
<dbReference type="PANTHER" id="PTHR46233:SF3">
    <property type="entry name" value="HYDROXYACYLGLUTATHIONE HYDROLASE GLOC"/>
    <property type="match status" value="1"/>
</dbReference>
<evidence type="ECO:0000256" key="3">
    <source>
        <dbReference type="ARBA" id="ARBA00022801"/>
    </source>
</evidence>
<dbReference type="PANTHER" id="PTHR46233">
    <property type="entry name" value="HYDROXYACYLGLUTATHIONE HYDROLASE GLOC"/>
    <property type="match status" value="1"/>
</dbReference>
<name>I5B2Z0_9BACT</name>
<evidence type="ECO:0000313" key="6">
    <source>
        <dbReference type="EMBL" id="EIM63853.1"/>
    </source>
</evidence>
<dbReference type="OrthoDB" id="9802991at2"/>
<dbReference type="AlphaFoldDB" id="I5B2Z0"/>
<protein>
    <submittedName>
        <fullName evidence="6">Zn-dependent hydrolase, glyoxylase</fullName>
    </submittedName>
</protein>
<evidence type="ECO:0000259" key="5">
    <source>
        <dbReference type="SMART" id="SM00849"/>
    </source>
</evidence>
<dbReference type="InterPro" id="IPR001279">
    <property type="entry name" value="Metallo-B-lactamas"/>
</dbReference>
<comment type="cofactor">
    <cofactor evidence="1">
        <name>Zn(2+)</name>
        <dbReference type="ChEBI" id="CHEBI:29105"/>
    </cofactor>
</comment>
<accession>I5B2Z0</accession>
<evidence type="ECO:0000313" key="7">
    <source>
        <dbReference type="Proteomes" id="UP000005778"/>
    </source>
</evidence>
<keyword evidence="3 6" id="KW-0378">Hydrolase</keyword>
<evidence type="ECO:0000256" key="1">
    <source>
        <dbReference type="ARBA" id="ARBA00001947"/>
    </source>
</evidence>